<feature type="compositionally biased region" description="Polar residues" evidence="4">
    <location>
        <begin position="1"/>
        <end position="17"/>
    </location>
</feature>
<evidence type="ECO:0000256" key="4">
    <source>
        <dbReference type="SAM" id="MobiDB-lite"/>
    </source>
</evidence>
<reference evidence="6 7" key="1">
    <citation type="submission" date="2014-03" db="EMBL/GenBank/DDBJ databases">
        <title>Genomics of Bifidobacteria.</title>
        <authorList>
            <person name="Ventura M."/>
            <person name="Milani C."/>
            <person name="Lugli G.A."/>
        </authorList>
    </citation>
    <scope>NUCLEOTIDE SEQUENCE [LARGE SCALE GENOMIC DNA]</scope>
    <source>
        <strain evidence="6 7">DSM 23969</strain>
    </source>
</reference>
<sequence>MISGEQTEMYTAMSNTTDDARPTGAASGATKRDYLPAERQDMILSLLTRQNVATVQELATLLNTSDITIRRDLTTLADAGLLRRIRGGAMSVRDAQPA</sequence>
<dbReference type="InterPro" id="IPR001034">
    <property type="entry name" value="DeoR_HTH"/>
</dbReference>
<organism evidence="6 7">
    <name type="scientific">Bifidobacterium biavatii DSM 23969</name>
    <dbReference type="NCBI Taxonomy" id="1437608"/>
    <lineage>
        <taxon>Bacteria</taxon>
        <taxon>Bacillati</taxon>
        <taxon>Actinomycetota</taxon>
        <taxon>Actinomycetes</taxon>
        <taxon>Bifidobacteriales</taxon>
        <taxon>Bifidobacteriaceae</taxon>
        <taxon>Bifidobacterium</taxon>
    </lineage>
</organism>
<dbReference type="PRINTS" id="PR00037">
    <property type="entry name" value="HTHLACR"/>
</dbReference>
<dbReference type="EMBL" id="JGYN01000016">
    <property type="protein sequence ID" value="KFI50328.1"/>
    <property type="molecule type" value="Genomic_DNA"/>
</dbReference>
<dbReference type="PANTHER" id="PTHR30363:SF44">
    <property type="entry name" value="AGA OPERON TRANSCRIPTIONAL REPRESSOR-RELATED"/>
    <property type="match status" value="1"/>
</dbReference>
<dbReference type="Proteomes" id="UP000029108">
    <property type="component" value="Unassembled WGS sequence"/>
</dbReference>
<dbReference type="GO" id="GO:0003700">
    <property type="term" value="F:DNA-binding transcription factor activity"/>
    <property type="evidence" value="ECO:0007669"/>
    <property type="project" value="InterPro"/>
</dbReference>
<comment type="caution">
    <text evidence="6">The sequence shown here is derived from an EMBL/GenBank/DDBJ whole genome shotgun (WGS) entry which is preliminary data.</text>
</comment>
<feature type="domain" description="HTH deoR-type" evidence="5">
    <location>
        <begin position="36"/>
        <end position="91"/>
    </location>
</feature>
<name>A0A086ZUX8_9BIFI</name>
<dbReference type="InterPro" id="IPR050313">
    <property type="entry name" value="Carb_Metab_HTH_regulators"/>
</dbReference>
<keyword evidence="2" id="KW-0238">DNA-binding</keyword>
<protein>
    <submittedName>
        <fullName evidence="6">Putative DeoR family transcriptional regulator</fullName>
    </submittedName>
</protein>
<feature type="non-terminal residue" evidence="6">
    <location>
        <position position="98"/>
    </location>
</feature>
<feature type="region of interest" description="Disordered" evidence="4">
    <location>
        <begin position="1"/>
        <end position="33"/>
    </location>
</feature>
<evidence type="ECO:0000256" key="3">
    <source>
        <dbReference type="ARBA" id="ARBA00023163"/>
    </source>
</evidence>
<dbReference type="Gene3D" id="1.10.10.10">
    <property type="entry name" value="Winged helix-like DNA-binding domain superfamily/Winged helix DNA-binding domain"/>
    <property type="match status" value="1"/>
</dbReference>
<evidence type="ECO:0000256" key="1">
    <source>
        <dbReference type="ARBA" id="ARBA00023015"/>
    </source>
</evidence>
<dbReference type="SUPFAM" id="SSF46785">
    <property type="entry name" value="Winged helix' DNA-binding domain"/>
    <property type="match status" value="1"/>
</dbReference>
<dbReference type="eggNOG" id="COG1349">
    <property type="taxonomic scope" value="Bacteria"/>
</dbReference>
<keyword evidence="7" id="KW-1185">Reference proteome</keyword>
<evidence type="ECO:0000313" key="6">
    <source>
        <dbReference type="EMBL" id="KFI50328.1"/>
    </source>
</evidence>
<evidence type="ECO:0000256" key="2">
    <source>
        <dbReference type="ARBA" id="ARBA00023125"/>
    </source>
</evidence>
<proteinExistence type="predicted"/>
<keyword evidence="1" id="KW-0805">Transcription regulation</keyword>
<gene>
    <name evidence="6" type="ORF">BBIA_2332</name>
</gene>
<accession>A0A086ZUX8</accession>
<evidence type="ECO:0000259" key="5">
    <source>
        <dbReference type="PROSITE" id="PS51000"/>
    </source>
</evidence>
<dbReference type="PROSITE" id="PS51000">
    <property type="entry name" value="HTH_DEOR_2"/>
    <property type="match status" value="1"/>
</dbReference>
<keyword evidence="3" id="KW-0804">Transcription</keyword>
<evidence type="ECO:0000313" key="7">
    <source>
        <dbReference type="Proteomes" id="UP000029108"/>
    </source>
</evidence>
<dbReference type="InterPro" id="IPR036390">
    <property type="entry name" value="WH_DNA-bd_sf"/>
</dbReference>
<dbReference type="InterPro" id="IPR036388">
    <property type="entry name" value="WH-like_DNA-bd_sf"/>
</dbReference>
<dbReference type="PANTHER" id="PTHR30363">
    <property type="entry name" value="HTH-TYPE TRANSCRIPTIONAL REGULATOR SRLR-RELATED"/>
    <property type="match status" value="1"/>
</dbReference>
<dbReference type="SMART" id="SM00420">
    <property type="entry name" value="HTH_DEOR"/>
    <property type="match status" value="1"/>
</dbReference>
<dbReference type="GO" id="GO:0003677">
    <property type="term" value="F:DNA binding"/>
    <property type="evidence" value="ECO:0007669"/>
    <property type="project" value="UniProtKB-KW"/>
</dbReference>
<dbReference type="PROSITE" id="PS00894">
    <property type="entry name" value="HTH_DEOR_1"/>
    <property type="match status" value="1"/>
</dbReference>
<dbReference type="InterPro" id="IPR018356">
    <property type="entry name" value="Tscrpt_reg_HTH_DeoR_CS"/>
</dbReference>
<dbReference type="Pfam" id="PF08220">
    <property type="entry name" value="HTH_DeoR"/>
    <property type="match status" value="1"/>
</dbReference>
<dbReference type="AlphaFoldDB" id="A0A086ZUX8"/>